<dbReference type="AlphaFoldDB" id="A0A856QKQ6"/>
<dbReference type="PROSITE" id="PS51257">
    <property type="entry name" value="PROKAR_LIPOPROTEIN"/>
    <property type="match status" value="1"/>
</dbReference>
<evidence type="ECO:0000259" key="2">
    <source>
        <dbReference type="Pfam" id="PF11738"/>
    </source>
</evidence>
<dbReference type="KEGG" id="hbh:E4T21_02435"/>
<dbReference type="Gene3D" id="3.90.640.20">
    <property type="entry name" value="Heat-shock cognate protein, ATPase"/>
    <property type="match status" value="1"/>
</dbReference>
<proteinExistence type="predicted"/>
<keyword evidence="5" id="KW-1185">Reference proteome</keyword>
<dbReference type="EMBL" id="CP038437">
    <property type="protein sequence ID" value="QEM80540.2"/>
    <property type="molecule type" value="Genomic_DNA"/>
</dbReference>
<dbReference type="Pfam" id="PF13739">
    <property type="entry name" value="PdaC"/>
    <property type="match status" value="1"/>
</dbReference>
<evidence type="ECO:0000256" key="1">
    <source>
        <dbReference type="SAM" id="SignalP"/>
    </source>
</evidence>
<sequence length="257" mass="28404">MSIYLRWLLLAAMLPLLSACQPADGEKPAEQLSIEKIDKTMLAPACDDEQDCSKISLAYLSFPESPELSAELEQSLFAMLEGIGTGEADAGPRDLDQLAESFFASAQEDRQANPDIPPYDASLEAEVVSDHNDLLVVELNGYVFTGGAHGMPLTEYFVVDRRTQQRVGLDDMLIDGQRDAFDAALAHAHQRWLQEIEQNAEFAQQWPLVETDNVAPMAEDAVVKFNAYDIAPYALGQPELHLPYAALEGIFAERYLP</sequence>
<accession>A0A856QKQ6</accession>
<dbReference type="Pfam" id="PF11738">
    <property type="entry name" value="DUF3298"/>
    <property type="match status" value="1"/>
</dbReference>
<evidence type="ECO:0000259" key="3">
    <source>
        <dbReference type="Pfam" id="PF13739"/>
    </source>
</evidence>
<evidence type="ECO:0000313" key="5">
    <source>
        <dbReference type="Proteomes" id="UP000324285"/>
    </source>
</evidence>
<evidence type="ECO:0000313" key="4">
    <source>
        <dbReference type="EMBL" id="QEM80540.2"/>
    </source>
</evidence>
<keyword evidence="1" id="KW-0732">Signal</keyword>
<gene>
    <name evidence="4" type="ORF">E4T21_02435</name>
</gene>
<reference evidence="4" key="1">
    <citation type="submission" date="2021-02" db="EMBL/GenBank/DDBJ databases">
        <title>Strain Y2R2, a novel species of the genus Halomonas.</title>
        <authorList>
            <person name="Huang H."/>
        </authorList>
    </citation>
    <scope>NUCLEOTIDE SEQUENCE</scope>
    <source>
        <strain evidence="4">Y2R2</strain>
    </source>
</reference>
<feature type="domain" description="Deacetylase PdaC" evidence="3">
    <location>
        <begin position="48"/>
        <end position="151"/>
    </location>
</feature>
<feature type="signal peptide" evidence="1">
    <location>
        <begin position="1"/>
        <end position="23"/>
    </location>
</feature>
<protein>
    <submittedName>
        <fullName evidence="4">DUF4163 domain-containing protein</fullName>
    </submittedName>
</protein>
<organism evidence="4 5">
    <name type="scientific">Halomonas binhaiensis</name>
    <dbReference type="NCBI Taxonomy" id="2562282"/>
    <lineage>
        <taxon>Bacteria</taxon>
        <taxon>Pseudomonadati</taxon>
        <taxon>Pseudomonadota</taxon>
        <taxon>Gammaproteobacteria</taxon>
        <taxon>Oceanospirillales</taxon>
        <taxon>Halomonadaceae</taxon>
        <taxon>Halomonas</taxon>
    </lineage>
</organism>
<dbReference type="InterPro" id="IPR025303">
    <property type="entry name" value="PdaC"/>
</dbReference>
<dbReference type="InterPro" id="IPR021729">
    <property type="entry name" value="DUF3298"/>
</dbReference>
<feature type="domain" description="DUF3298" evidence="2">
    <location>
        <begin position="170"/>
        <end position="244"/>
    </location>
</feature>
<dbReference type="Proteomes" id="UP000324285">
    <property type="component" value="Chromosome"/>
</dbReference>
<name>A0A856QKQ6_9GAMM</name>
<feature type="chain" id="PRO_5033030409" evidence="1">
    <location>
        <begin position="24"/>
        <end position="257"/>
    </location>
</feature>
<dbReference type="RefSeq" id="WP_187775087.1">
    <property type="nucleotide sequence ID" value="NZ_CP038437.2"/>
</dbReference>
<dbReference type="InterPro" id="IPR037126">
    <property type="entry name" value="PdaC/RsiV-like_sf"/>
</dbReference>
<dbReference type="Gene3D" id="3.30.565.40">
    <property type="entry name" value="Fervidobacterium nodosum Rt17-B1 like"/>
    <property type="match status" value="1"/>
</dbReference>